<proteinExistence type="predicted"/>
<dbReference type="CDD" id="cd07377">
    <property type="entry name" value="WHTH_GntR"/>
    <property type="match status" value="1"/>
</dbReference>
<feature type="domain" description="HTH gntR-type" evidence="5">
    <location>
        <begin position="28"/>
        <end position="96"/>
    </location>
</feature>
<dbReference type="PANTHER" id="PTHR43537">
    <property type="entry name" value="TRANSCRIPTIONAL REGULATOR, GNTR FAMILY"/>
    <property type="match status" value="1"/>
</dbReference>
<gene>
    <name evidence="6" type="ORF">ABXS05_12850</name>
    <name evidence="7" type="ORF">ACETRX_11005</name>
</gene>
<keyword evidence="1" id="KW-0805">Transcription regulation</keyword>
<evidence type="ECO:0000313" key="7">
    <source>
        <dbReference type="EMBL" id="MFC2250142.1"/>
    </source>
</evidence>
<feature type="region of interest" description="Disordered" evidence="4">
    <location>
        <begin position="1"/>
        <end position="24"/>
    </location>
</feature>
<dbReference type="Pfam" id="PF00392">
    <property type="entry name" value="GntR"/>
    <property type="match status" value="1"/>
</dbReference>
<comment type="caution">
    <text evidence="6">The sequence shown here is derived from an EMBL/GenBank/DDBJ whole genome shotgun (WGS) entry which is preliminary data.</text>
</comment>
<evidence type="ECO:0000313" key="6">
    <source>
        <dbReference type="EMBL" id="MEW9306432.1"/>
    </source>
</evidence>
<name>A0ABV3PLB4_9HYPH</name>
<keyword evidence="8" id="KW-1185">Reference proteome</keyword>
<keyword evidence="2" id="KW-0238">DNA-binding</keyword>
<dbReference type="InterPro" id="IPR000524">
    <property type="entry name" value="Tscrpt_reg_HTH_GntR"/>
</dbReference>
<dbReference type="InterPro" id="IPR008920">
    <property type="entry name" value="TF_FadR/GntR_C"/>
</dbReference>
<organism evidence="6 8">
    <name type="scientific">Labrys neptuniae</name>
    <dbReference type="NCBI Taxonomy" id="376174"/>
    <lineage>
        <taxon>Bacteria</taxon>
        <taxon>Pseudomonadati</taxon>
        <taxon>Pseudomonadota</taxon>
        <taxon>Alphaproteobacteria</taxon>
        <taxon>Hyphomicrobiales</taxon>
        <taxon>Xanthobacteraceae</taxon>
        <taxon>Labrys</taxon>
    </lineage>
</organism>
<reference evidence="6 8" key="1">
    <citation type="submission" date="2024-07" db="EMBL/GenBank/DDBJ databases">
        <title>Description of Labrys sedimenti sp. nov., isolated from a diclofenac-degrading enrichment culture.</title>
        <authorList>
            <person name="Tancsics A."/>
            <person name="Csepanyi A."/>
        </authorList>
    </citation>
    <scope>NUCLEOTIDE SEQUENCE [LARGE SCALE GENOMIC DNA]</scope>
    <source>
        <strain evidence="6 8">LMG 23578</strain>
    </source>
</reference>
<evidence type="ECO:0000313" key="9">
    <source>
        <dbReference type="Proteomes" id="UP001595190"/>
    </source>
</evidence>
<dbReference type="PROSITE" id="PS50949">
    <property type="entry name" value="HTH_GNTR"/>
    <property type="match status" value="1"/>
</dbReference>
<evidence type="ECO:0000256" key="4">
    <source>
        <dbReference type="SAM" id="MobiDB-lite"/>
    </source>
</evidence>
<dbReference type="Proteomes" id="UP001555786">
    <property type="component" value="Unassembled WGS sequence"/>
</dbReference>
<dbReference type="Proteomes" id="UP001595190">
    <property type="component" value="Unassembled WGS sequence"/>
</dbReference>
<dbReference type="EMBL" id="JBFNQD010000003">
    <property type="protein sequence ID" value="MEW9306432.1"/>
    <property type="molecule type" value="Genomic_DNA"/>
</dbReference>
<dbReference type="SMART" id="SM00895">
    <property type="entry name" value="FCD"/>
    <property type="match status" value="1"/>
</dbReference>
<dbReference type="PANTHER" id="PTHR43537:SF47">
    <property type="entry name" value="REGULATORY PROTEIN GNTR HTH"/>
    <property type="match status" value="1"/>
</dbReference>
<evidence type="ECO:0000313" key="8">
    <source>
        <dbReference type="Proteomes" id="UP001555786"/>
    </source>
</evidence>
<sequence>MALKERMRPVPEAAGPVGDEDRRIGRPLPLADRVVAALQEDIEKGRYEAGARLPTEPELAASFGVSRTVIREAVSRLKADGIVVSRQGAGVFVSAAPLQRSFRIRDAEVGSGIALREIFELRLCLEVEGAGLAAVRRSQDDLATLRHWLQEMDRTKLGEDLGVGADIEFHRAVAAASGNGKVADFQRYLSLLLHQSVTVARSNTLTQKGPAHVDSVIEEHGDICRAIEAGSAANARSAMRRHLLRAATRLGVIGEEEAALLA</sequence>
<dbReference type="InterPro" id="IPR036390">
    <property type="entry name" value="WH_DNA-bd_sf"/>
</dbReference>
<dbReference type="PRINTS" id="PR00035">
    <property type="entry name" value="HTHGNTR"/>
</dbReference>
<dbReference type="InterPro" id="IPR011711">
    <property type="entry name" value="GntR_C"/>
</dbReference>
<dbReference type="Pfam" id="PF07729">
    <property type="entry name" value="FCD"/>
    <property type="match status" value="1"/>
</dbReference>
<dbReference type="SUPFAM" id="SSF48008">
    <property type="entry name" value="GntR ligand-binding domain-like"/>
    <property type="match status" value="1"/>
</dbReference>
<evidence type="ECO:0000256" key="1">
    <source>
        <dbReference type="ARBA" id="ARBA00023015"/>
    </source>
</evidence>
<dbReference type="Gene3D" id="1.20.120.530">
    <property type="entry name" value="GntR ligand-binding domain-like"/>
    <property type="match status" value="1"/>
</dbReference>
<dbReference type="Gene3D" id="1.10.10.10">
    <property type="entry name" value="Winged helix-like DNA-binding domain superfamily/Winged helix DNA-binding domain"/>
    <property type="match status" value="1"/>
</dbReference>
<evidence type="ECO:0000259" key="5">
    <source>
        <dbReference type="PROSITE" id="PS50949"/>
    </source>
</evidence>
<dbReference type="EMBL" id="JBHGPK010000003">
    <property type="protein sequence ID" value="MFC2250142.1"/>
    <property type="molecule type" value="Genomic_DNA"/>
</dbReference>
<dbReference type="InterPro" id="IPR036388">
    <property type="entry name" value="WH-like_DNA-bd_sf"/>
</dbReference>
<dbReference type="RefSeq" id="WP_311933627.1">
    <property type="nucleotide sequence ID" value="NZ_JAVSCS010000004.1"/>
</dbReference>
<dbReference type="SUPFAM" id="SSF46785">
    <property type="entry name" value="Winged helix' DNA-binding domain"/>
    <property type="match status" value="1"/>
</dbReference>
<reference evidence="7 9" key="2">
    <citation type="submission" date="2024-09" db="EMBL/GenBank/DDBJ databases">
        <title>Description of Labrys sedimenti sp. nov., isolated from a diclofenac-degrading enrichment culture, and genome-based reclassification of Labrys portucalensis as a later heterotypic synonym of Labrys neptuniae.</title>
        <authorList>
            <person name="Tancsics A."/>
            <person name="Csepanyi A."/>
        </authorList>
    </citation>
    <scope>NUCLEOTIDE SEQUENCE [LARGE SCALE GENOMIC DNA]</scope>
    <source>
        <strain evidence="7 9">LMG 23412</strain>
    </source>
</reference>
<evidence type="ECO:0000256" key="2">
    <source>
        <dbReference type="ARBA" id="ARBA00023125"/>
    </source>
</evidence>
<dbReference type="SMART" id="SM00345">
    <property type="entry name" value="HTH_GNTR"/>
    <property type="match status" value="1"/>
</dbReference>
<accession>A0ABV3PLB4</accession>
<protein>
    <submittedName>
        <fullName evidence="6">FadR/GntR family transcriptional regulator</fullName>
    </submittedName>
</protein>
<evidence type="ECO:0000256" key="3">
    <source>
        <dbReference type="ARBA" id="ARBA00023163"/>
    </source>
</evidence>
<keyword evidence="3" id="KW-0804">Transcription</keyword>